<feature type="compositionally biased region" description="Low complexity" evidence="3">
    <location>
        <begin position="156"/>
        <end position="167"/>
    </location>
</feature>
<dbReference type="InterPro" id="IPR003661">
    <property type="entry name" value="HisK_dim/P_dom"/>
</dbReference>
<evidence type="ECO:0000256" key="3">
    <source>
        <dbReference type="SAM" id="MobiDB-lite"/>
    </source>
</evidence>
<accession>A0ABM7YAH6</accession>
<dbReference type="CDD" id="cd00082">
    <property type="entry name" value="HisKA"/>
    <property type="match status" value="1"/>
</dbReference>
<evidence type="ECO:0000313" key="4">
    <source>
        <dbReference type="EMBL" id="BDG75099.1"/>
    </source>
</evidence>
<dbReference type="EC" id="2.7.13.3" evidence="2"/>
<dbReference type="InterPro" id="IPR036097">
    <property type="entry name" value="HisK_dim/P_sf"/>
</dbReference>
<gene>
    <name evidence="4" type="ORF">Rmf_50280</name>
</gene>
<organism evidence="4 5">
    <name type="scientific">Roseomonas fluvialis</name>
    <dbReference type="NCBI Taxonomy" id="1750527"/>
    <lineage>
        <taxon>Bacteria</taxon>
        <taxon>Pseudomonadati</taxon>
        <taxon>Pseudomonadota</taxon>
        <taxon>Alphaproteobacteria</taxon>
        <taxon>Acetobacterales</taxon>
        <taxon>Roseomonadaceae</taxon>
        <taxon>Roseomonas</taxon>
    </lineage>
</organism>
<feature type="region of interest" description="Disordered" evidence="3">
    <location>
        <begin position="154"/>
        <end position="174"/>
    </location>
</feature>
<dbReference type="Proteomes" id="UP000831327">
    <property type="component" value="Chromosome"/>
</dbReference>
<comment type="catalytic activity">
    <reaction evidence="1">
        <text>ATP + protein L-histidine = ADP + protein N-phospho-L-histidine.</text>
        <dbReference type="EC" id="2.7.13.3"/>
    </reaction>
</comment>
<evidence type="ECO:0000313" key="5">
    <source>
        <dbReference type="Proteomes" id="UP000831327"/>
    </source>
</evidence>
<evidence type="ECO:0000256" key="2">
    <source>
        <dbReference type="ARBA" id="ARBA00012438"/>
    </source>
</evidence>
<dbReference type="SUPFAM" id="SSF47384">
    <property type="entry name" value="Homodimeric domain of signal transducing histidine kinase"/>
    <property type="match status" value="1"/>
</dbReference>
<evidence type="ECO:0000256" key="1">
    <source>
        <dbReference type="ARBA" id="ARBA00000085"/>
    </source>
</evidence>
<dbReference type="Gene3D" id="1.10.287.130">
    <property type="match status" value="1"/>
</dbReference>
<proteinExistence type="predicted"/>
<protein>
    <recommendedName>
        <fullName evidence="2">histidine kinase</fullName>
        <ecNumber evidence="2">2.7.13.3</ecNumber>
    </recommendedName>
</protein>
<keyword evidence="5" id="KW-1185">Reference proteome</keyword>
<reference evidence="4 5" key="1">
    <citation type="journal article" date="2016" name="Microbes Environ.">
        <title>Phylogenetically diverse aerobic anoxygenic phototrophic bacteria isolated from epilithic biofilms in Tama river, Japan.</title>
        <authorList>
            <person name="Hirose S."/>
            <person name="Matsuura K."/>
            <person name="Haruta S."/>
        </authorList>
    </citation>
    <scope>NUCLEOTIDE SEQUENCE [LARGE SCALE GENOMIC DNA]</scope>
    <source>
        <strain evidence="4 5">S08</strain>
    </source>
</reference>
<sequence>MTAERMAAELTAFARPVRHEANNLLAALGGTIEILLRGAANERDLARVQRMQEATRRIEALLKSYLSLAAPPDGGPEGTDAPQVLKLLEPLLVLLLGPGRSVEVIAPPRLRRLAMPAPELQALVFRLAREAAAAAPPQGGLRLTMDAAPGGVSLRAAPTPAGTAPPAVFLPAAP</sequence>
<name>A0ABM7YAH6_9PROT</name>
<dbReference type="EMBL" id="AP025637">
    <property type="protein sequence ID" value="BDG75099.1"/>
    <property type="molecule type" value="Genomic_DNA"/>
</dbReference>